<dbReference type="EMBL" id="DWWA01000053">
    <property type="protein sequence ID" value="HJC73194.1"/>
    <property type="molecule type" value="Genomic_DNA"/>
</dbReference>
<feature type="compositionally biased region" description="Basic and acidic residues" evidence="1">
    <location>
        <begin position="130"/>
        <end position="146"/>
    </location>
</feature>
<reference evidence="3" key="2">
    <citation type="submission" date="2021-04" db="EMBL/GenBank/DDBJ databases">
        <authorList>
            <person name="Gilroy R."/>
        </authorList>
    </citation>
    <scope>NUCLEOTIDE SEQUENCE</scope>
    <source>
        <strain evidence="3">5933</strain>
    </source>
</reference>
<comment type="caution">
    <text evidence="3">The sequence shown here is derived from an EMBL/GenBank/DDBJ whole genome shotgun (WGS) entry which is preliminary data.</text>
</comment>
<dbReference type="InterPro" id="IPR046258">
    <property type="entry name" value="DUF6291"/>
</dbReference>
<accession>A0A9D2TKA6</accession>
<evidence type="ECO:0000256" key="1">
    <source>
        <dbReference type="SAM" id="MobiDB-lite"/>
    </source>
</evidence>
<reference evidence="3" key="1">
    <citation type="journal article" date="2021" name="PeerJ">
        <title>Extensive microbial diversity within the chicken gut microbiome revealed by metagenomics and culture.</title>
        <authorList>
            <person name="Gilroy R."/>
            <person name="Ravi A."/>
            <person name="Getino M."/>
            <person name="Pursley I."/>
            <person name="Horton D.L."/>
            <person name="Alikhan N.F."/>
            <person name="Baker D."/>
            <person name="Gharbi K."/>
            <person name="Hall N."/>
            <person name="Watson M."/>
            <person name="Adriaenssens E.M."/>
            <person name="Foster-Nyarko E."/>
            <person name="Jarju S."/>
            <person name="Secka A."/>
            <person name="Antonio M."/>
            <person name="Oren A."/>
            <person name="Chaudhuri R.R."/>
            <person name="La Ragione R."/>
            <person name="Hildebrand F."/>
            <person name="Pallen M.J."/>
        </authorList>
    </citation>
    <scope>NUCLEOTIDE SEQUENCE</scope>
    <source>
        <strain evidence="3">5933</strain>
    </source>
</reference>
<feature type="compositionally biased region" description="Low complexity" evidence="1">
    <location>
        <begin position="118"/>
        <end position="128"/>
    </location>
</feature>
<organism evidence="3 4">
    <name type="scientific">Candidatus Ruthenibacterium merdavium</name>
    <dbReference type="NCBI Taxonomy" id="2838752"/>
    <lineage>
        <taxon>Bacteria</taxon>
        <taxon>Bacillati</taxon>
        <taxon>Bacillota</taxon>
        <taxon>Clostridia</taxon>
        <taxon>Eubacteriales</taxon>
        <taxon>Oscillospiraceae</taxon>
        <taxon>Ruthenibacterium</taxon>
    </lineage>
</organism>
<dbReference type="Pfam" id="PF19808">
    <property type="entry name" value="DUF6291"/>
    <property type="match status" value="1"/>
</dbReference>
<name>A0A9D2TKA6_9FIRM</name>
<evidence type="ECO:0000259" key="2">
    <source>
        <dbReference type="Pfam" id="PF19808"/>
    </source>
</evidence>
<feature type="region of interest" description="Disordered" evidence="1">
    <location>
        <begin position="87"/>
        <end position="146"/>
    </location>
</feature>
<feature type="compositionally biased region" description="Polar residues" evidence="1">
    <location>
        <begin position="102"/>
        <end position="117"/>
    </location>
</feature>
<sequence>MPEQKDVCETPSKYLPLYFNYLNQFALLTDEQVGRLIRALLLHGRDGADPDFDKNSSIYMAYSFILDNSERAAERLRESKVRAGRIRAAAAEKDEKGRFLPSKSSTSPAETQHNPAQSSTSSKTSYNKYKYKDKDKNKDKNKDKENIMYNHRRRTVVDGYIAYDDCDDLSEREKEILDYCQSVIGSGMTVKQQQAILQATKGMKLETVLDAINIADENNARTPDYLLKTILTQKENPQRRPLGFF</sequence>
<evidence type="ECO:0000313" key="3">
    <source>
        <dbReference type="EMBL" id="HJC73194.1"/>
    </source>
</evidence>
<evidence type="ECO:0000313" key="4">
    <source>
        <dbReference type="Proteomes" id="UP000823918"/>
    </source>
</evidence>
<dbReference type="Proteomes" id="UP000823918">
    <property type="component" value="Unassembled WGS sequence"/>
</dbReference>
<gene>
    <name evidence="3" type="ORF">H9698_10455</name>
</gene>
<dbReference type="AlphaFoldDB" id="A0A9D2TKA6"/>
<proteinExistence type="predicted"/>
<feature type="domain" description="DUF6291" evidence="2">
    <location>
        <begin position="16"/>
        <end position="88"/>
    </location>
</feature>
<protein>
    <recommendedName>
        <fullName evidence="2">DUF6291 domain-containing protein</fullName>
    </recommendedName>
</protein>